<dbReference type="EMBL" id="JBDIMF010000002">
    <property type="protein sequence ID" value="MEN2786175.1"/>
    <property type="molecule type" value="Genomic_DNA"/>
</dbReference>
<reference evidence="1 2" key="1">
    <citation type="submission" date="2024-05" db="EMBL/GenBank/DDBJ databases">
        <authorList>
            <person name="Liu Q."/>
            <person name="Xin Y.-H."/>
        </authorList>
    </citation>
    <scope>NUCLEOTIDE SEQUENCE [LARGE SCALE GENOMIC DNA]</scope>
    <source>
        <strain evidence="1 2">CGMCC 1.15349</strain>
    </source>
</reference>
<organism evidence="1 2">
    <name type="scientific">Sphingomonas qilianensis</name>
    <dbReference type="NCBI Taxonomy" id="1736690"/>
    <lineage>
        <taxon>Bacteria</taxon>
        <taxon>Pseudomonadati</taxon>
        <taxon>Pseudomonadota</taxon>
        <taxon>Alphaproteobacteria</taxon>
        <taxon>Sphingomonadales</taxon>
        <taxon>Sphingomonadaceae</taxon>
        <taxon>Sphingomonas</taxon>
    </lineage>
</organism>
<sequence>MRRLYRTSLPIPHAGGTYPAKALQHIVGGLLTLDSDWSPCLGGPLVNALAAGGPEDRLDLECVAAQGIFSCHNEGCGTLTPTGKPAMAFLFELLARL</sequence>
<gene>
    <name evidence="1" type="ORF">ABC969_07035</name>
</gene>
<dbReference type="RefSeq" id="WP_345863977.1">
    <property type="nucleotide sequence ID" value="NZ_JBDIMF010000002.1"/>
</dbReference>
<proteinExistence type="predicted"/>
<dbReference type="Proteomes" id="UP001404104">
    <property type="component" value="Unassembled WGS sequence"/>
</dbReference>
<evidence type="ECO:0000313" key="2">
    <source>
        <dbReference type="Proteomes" id="UP001404104"/>
    </source>
</evidence>
<protein>
    <submittedName>
        <fullName evidence="1">Uncharacterized protein</fullName>
    </submittedName>
</protein>
<keyword evidence="2" id="KW-1185">Reference proteome</keyword>
<evidence type="ECO:0000313" key="1">
    <source>
        <dbReference type="EMBL" id="MEN2786175.1"/>
    </source>
</evidence>
<accession>A0ABU9XT09</accession>
<name>A0ABU9XT09_9SPHN</name>
<comment type="caution">
    <text evidence="1">The sequence shown here is derived from an EMBL/GenBank/DDBJ whole genome shotgun (WGS) entry which is preliminary data.</text>
</comment>